<dbReference type="PANTHER" id="PTHR11113">
    <property type="entry name" value="N-ACETYLGLUCOSAMINE-6-PHOSPHATE DEACETYLASE"/>
    <property type="match status" value="1"/>
</dbReference>
<comment type="caution">
    <text evidence="7">The sequence shown here is derived from an EMBL/GenBank/DDBJ whole genome shotgun (WGS) entry which is preliminary data.</text>
</comment>
<evidence type="ECO:0000256" key="3">
    <source>
        <dbReference type="ARBA" id="ARBA00022801"/>
    </source>
</evidence>
<protein>
    <recommendedName>
        <fullName evidence="2">adenine deaminase</fullName>
        <ecNumber evidence="2">3.5.4.2</ecNumber>
    </recommendedName>
</protein>
<sequence>MTASTLKHLTEEKLGALIAVSQCKAPATTWIRGAQVLQIYTGEISRLNVVMFEDRIAYVGEKEPLTDSNTQIIDAQEHILVPGYIEPHAHSFQIYNPRSLSEYALARGTTALLHDNLPFFVQLRQHEMEGLIEALQDMPIKNYWWARLDPQVGDSALAQRFTHERMSRMLRHPAVLQAGELTYWKALLDGDPAMISRMHQAREAGKRIETHNPGASVETLNAVAAAGATGCHESINAEEVMRRIRLGYYATLRHSSIRPDLSALVKGLLDGGCRYWDRIMLTTDGSPPFFLQSGVIDECIRIAIEAGLDPAAAYRMASLNPAVYYGLDQDLGGISPGRIADILFLDDLRNPTPVKVMANGRIVSENKVLTLTLREVEWSRFGIDALQVMDPVVQADWFEVCPPKEQVPVIELMNAVITRCHFETLPLIDGKVHLAEATGYMYVSLLHKEGDWITTGIIKGFGDFDALASTYSLSGDLLILGRDPVQMAQAANHILAQQGGICMYHNGELRFDLPLPLLGTMSSSDMETLVGETAHFVRLMRESGYKFADPIYSLLFLSATHLPKVRLTSTGVLNITDGRILLPARQLPPK</sequence>
<keyword evidence="8" id="KW-1185">Reference proteome</keyword>
<dbReference type="Gene3D" id="3.20.20.140">
    <property type="entry name" value="Metal-dependent hydrolases"/>
    <property type="match status" value="1"/>
</dbReference>
<evidence type="ECO:0000259" key="5">
    <source>
        <dbReference type="Pfam" id="PF01979"/>
    </source>
</evidence>
<organism evidence="7 8">
    <name type="scientific">Paenibacillus xerothermodurans</name>
    <dbReference type="NCBI Taxonomy" id="1977292"/>
    <lineage>
        <taxon>Bacteria</taxon>
        <taxon>Bacillati</taxon>
        <taxon>Bacillota</taxon>
        <taxon>Bacilli</taxon>
        <taxon>Bacillales</taxon>
        <taxon>Paenibacillaceae</taxon>
        <taxon>Paenibacillus</taxon>
    </lineage>
</organism>
<dbReference type="Gene3D" id="2.30.40.10">
    <property type="entry name" value="Urease, subunit C, domain 1"/>
    <property type="match status" value="1"/>
</dbReference>
<dbReference type="PANTHER" id="PTHR11113:SF6">
    <property type="entry name" value="ADENINE DEAMINASE YERA-RELATED"/>
    <property type="match status" value="1"/>
</dbReference>
<accession>A0A2W1P0Y6</accession>
<dbReference type="EC" id="3.5.4.2" evidence="2"/>
<dbReference type="Pfam" id="PF13382">
    <property type="entry name" value="Adenine_deam_C"/>
    <property type="match status" value="1"/>
</dbReference>
<dbReference type="GO" id="GO:0000034">
    <property type="term" value="F:adenine deaminase activity"/>
    <property type="evidence" value="ECO:0007669"/>
    <property type="project" value="UniProtKB-EC"/>
</dbReference>
<keyword evidence="3" id="KW-0378">Hydrolase</keyword>
<dbReference type="InterPro" id="IPR032466">
    <property type="entry name" value="Metal_Hydrolase"/>
</dbReference>
<dbReference type="Pfam" id="PF01979">
    <property type="entry name" value="Amidohydro_1"/>
    <property type="match status" value="1"/>
</dbReference>
<feature type="domain" description="Adenine deaminase C-terminal" evidence="6">
    <location>
        <begin position="416"/>
        <end position="576"/>
    </location>
</feature>
<dbReference type="SUPFAM" id="SSF51556">
    <property type="entry name" value="Metallo-dependent hydrolases"/>
    <property type="match status" value="1"/>
</dbReference>
<evidence type="ECO:0000313" key="7">
    <source>
        <dbReference type="EMBL" id="PZE20748.1"/>
    </source>
</evidence>
<dbReference type="InterPro" id="IPR026912">
    <property type="entry name" value="Adenine_deam_C"/>
</dbReference>
<proteinExistence type="inferred from homology"/>
<comment type="catalytic activity">
    <reaction evidence="4">
        <text>adenine + H2O + H(+) = hypoxanthine + NH4(+)</text>
        <dbReference type="Rhea" id="RHEA:23688"/>
        <dbReference type="ChEBI" id="CHEBI:15377"/>
        <dbReference type="ChEBI" id="CHEBI:15378"/>
        <dbReference type="ChEBI" id="CHEBI:16708"/>
        <dbReference type="ChEBI" id="CHEBI:17368"/>
        <dbReference type="ChEBI" id="CHEBI:28938"/>
        <dbReference type="EC" id="3.5.4.2"/>
    </reaction>
</comment>
<feature type="domain" description="Amidohydrolase-related" evidence="5">
    <location>
        <begin position="79"/>
        <end position="363"/>
    </location>
</feature>
<evidence type="ECO:0000256" key="2">
    <source>
        <dbReference type="ARBA" id="ARBA00012782"/>
    </source>
</evidence>
<dbReference type="AlphaFoldDB" id="A0A2W1P0Y6"/>
<reference evidence="7" key="1">
    <citation type="submission" date="2018-06" db="EMBL/GenBank/DDBJ databases">
        <title>Paenibacillus xerothermodurans sp. nov. an extremely dry heat resistant spore forming bacterium isolated from the soil of Cape Canaveral, Florida.</title>
        <authorList>
            <person name="Seuylemezian A."/>
            <person name="Kaur N."/>
            <person name="Patil P."/>
            <person name="Patil P."/>
            <person name="Mayilraj S."/>
            <person name="Vaishampayan P."/>
        </authorList>
    </citation>
    <scope>NUCLEOTIDE SEQUENCE [LARGE SCALE GENOMIC DNA]</scope>
    <source>
        <strain evidence="7">ATCC 27380</strain>
    </source>
</reference>
<dbReference type="EMBL" id="NHRJ02000005">
    <property type="protein sequence ID" value="PZE20748.1"/>
    <property type="molecule type" value="Genomic_DNA"/>
</dbReference>
<comment type="similarity">
    <text evidence="1">Belongs to the metallo-dependent hydrolases superfamily. Adenine deaminase family.</text>
</comment>
<name>A0A2W1P0Y6_PAEXE</name>
<dbReference type="OrthoDB" id="9775607at2"/>
<gene>
    <name evidence="7" type="ORF">CBW46_011325</name>
</gene>
<evidence type="ECO:0000256" key="4">
    <source>
        <dbReference type="ARBA" id="ARBA00047720"/>
    </source>
</evidence>
<evidence type="ECO:0000256" key="1">
    <source>
        <dbReference type="ARBA" id="ARBA00006773"/>
    </source>
</evidence>
<dbReference type="InterPro" id="IPR011059">
    <property type="entry name" value="Metal-dep_hydrolase_composite"/>
</dbReference>
<dbReference type="InterPro" id="IPR006680">
    <property type="entry name" value="Amidohydro-rel"/>
</dbReference>
<dbReference type="Proteomes" id="UP000214746">
    <property type="component" value="Unassembled WGS sequence"/>
</dbReference>
<evidence type="ECO:0000313" key="8">
    <source>
        <dbReference type="Proteomes" id="UP000214746"/>
    </source>
</evidence>
<dbReference type="SUPFAM" id="SSF51338">
    <property type="entry name" value="Composite domain of metallo-dependent hydrolases"/>
    <property type="match status" value="1"/>
</dbReference>
<dbReference type="RefSeq" id="WP_089200120.1">
    <property type="nucleotide sequence ID" value="NZ_NHRJ02000005.1"/>
</dbReference>
<evidence type="ECO:0000259" key="6">
    <source>
        <dbReference type="Pfam" id="PF13382"/>
    </source>
</evidence>